<dbReference type="InterPro" id="IPR036291">
    <property type="entry name" value="NAD(P)-bd_dom_sf"/>
</dbReference>
<dbReference type="eggNOG" id="COG0604">
    <property type="taxonomic scope" value="Bacteria"/>
</dbReference>
<proteinExistence type="predicted"/>
<dbReference type="Pfam" id="PF13602">
    <property type="entry name" value="ADH_zinc_N_2"/>
    <property type="match status" value="1"/>
</dbReference>
<reference evidence="4 5" key="1">
    <citation type="journal article" date="2009" name="Stand. Genomic Sci.">
        <title>Complete genome sequence of Acidimicrobium ferrooxidans type strain (ICP).</title>
        <authorList>
            <person name="Clum A."/>
            <person name="Nolan M."/>
            <person name="Lang E."/>
            <person name="Glavina Del Rio T."/>
            <person name="Tice H."/>
            <person name="Copeland A."/>
            <person name="Cheng J.F."/>
            <person name="Lucas S."/>
            <person name="Chen F."/>
            <person name="Bruce D."/>
            <person name="Goodwin L."/>
            <person name="Pitluck S."/>
            <person name="Ivanova N."/>
            <person name="Mavrommatis K."/>
            <person name="Mikhailova N."/>
            <person name="Pati A."/>
            <person name="Chen A."/>
            <person name="Palaniappan K."/>
            <person name="Goker M."/>
            <person name="Spring S."/>
            <person name="Land M."/>
            <person name="Hauser L."/>
            <person name="Chang Y.J."/>
            <person name="Jeffries C.C."/>
            <person name="Chain P."/>
            <person name="Bristow J."/>
            <person name="Eisen J.A."/>
            <person name="Markowitz V."/>
            <person name="Hugenholtz P."/>
            <person name="Kyrpides N.C."/>
            <person name="Klenk H.P."/>
            <person name="Lapidus A."/>
        </authorList>
    </citation>
    <scope>NUCLEOTIDE SEQUENCE [LARGE SCALE GENOMIC DNA]</scope>
    <source>
        <strain evidence="5">DSM 10331 / JCM 15462 / NBRC 103882 / ICP</strain>
    </source>
</reference>
<evidence type="ECO:0000313" key="4">
    <source>
        <dbReference type="EMBL" id="ACU53166.1"/>
    </source>
</evidence>
<dbReference type="EMBL" id="CP001631">
    <property type="protein sequence ID" value="ACU53166.1"/>
    <property type="molecule type" value="Genomic_DNA"/>
</dbReference>
<dbReference type="KEGG" id="afo:Afer_0197"/>
<keyword evidence="5" id="KW-1185">Reference proteome</keyword>
<dbReference type="HOGENOM" id="CLU_026673_3_1_11"/>
<evidence type="ECO:0000256" key="2">
    <source>
        <dbReference type="ARBA" id="ARBA00023002"/>
    </source>
</evidence>
<sequence>MKAVLIQRHGGPEVLEIADVPEPHPAPGEVAIKLEAIGVNYIDLYHREGWYPLSLPTVLGSEGAGTVIEVGEGVTSVSIGDRVAFANHLGAYAEVVVVPAGRLVTIPDDVTADVAAAVLLQGMTVHALVNSCARVEPGATVLVHAAAGGVGSLLVQYLVRRVASTVVATASTAEKRTRARRLGAQIVTDYDGFVDAARRLGGVSVAFDGVGRATFDGSLAALAPRGMLVLYGQASGPVPPVDPQILNRQGSIFLTRPSLPHYVATPEELRWRAQAIFADVAAGLLEVTIAERIPLEEARRAHEALAGRTTVGKVILVP</sequence>
<dbReference type="STRING" id="525909.Afer_0197"/>
<dbReference type="AlphaFoldDB" id="C7M268"/>
<dbReference type="GO" id="GO:0005829">
    <property type="term" value="C:cytosol"/>
    <property type="evidence" value="ECO:0007669"/>
    <property type="project" value="TreeGrafter"/>
</dbReference>
<dbReference type="SUPFAM" id="SSF51735">
    <property type="entry name" value="NAD(P)-binding Rossmann-fold domains"/>
    <property type="match status" value="1"/>
</dbReference>
<dbReference type="InterPro" id="IPR013154">
    <property type="entry name" value="ADH-like_N"/>
</dbReference>
<dbReference type="InterPro" id="IPR047618">
    <property type="entry name" value="QOR-like"/>
</dbReference>
<dbReference type="PANTHER" id="PTHR48106">
    <property type="entry name" value="QUINONE OXIDOREDUCTASE PIG3-RELATED"/>
    <property type="match status" value="1"/>
</dbReference>
<dbReference type="Pfam" id="PF08240">
    <property type="entry name" value="ADH_N"/>
    <property type="match status" value="1"/>
</dbReference>
<dbReference type="GO" id="GO:0003960">
    <property type="term" value="F:quinone reductase (NADPH) activity"/>
    <property type="evidence" value="ECO:0007669"/>
    <property type="project" value="InterPro"/>
</dbReference>
<feature type="domain" description="Enoyl reductase (ER)" evidence="3">
    <location>
        <begin position="10"/>
        <end position="316"/>
    </location>
</feature>
<dbReference type="Proteomes" id="UP000000771">
    <property type="component" value="Chromosome"/>
</dbReference>
<keyword evidence="1" id="KW-0521">NADP</keyword>
<dbReference type="OrthoDB" id="9780520at2"/>
<dbReference type="GO" id="GO:0035925">
    <property type="term" value="F:mRNA 3'-UTR AU-rich region binding"/>
    <property type="evidence" value="ECO:0007669"/>
    <property type="project" value="TreeGrafter"/>
</dbReference>
<dbReference type="CDD" id="cd05286">
    <property type="entry name" value="QOR2"/>
    <property type="match status" value="1"/>
</dbReference>
<evidence type="ECO:0000256" key="1">
    <source>
        <dbReference type="ARBA" id="ARBA00022857"/>
    </source>
</evidence>
<dbReference type="PANTHER" id="PTHR48106:SF13">
    <property type="entry name" value="QUINONE OXIDOREDUCTASE-RELATED"/>
    <property type="match status" value="1"/>
</dbReference>
<protein>
    <submittedName>
        <fullName evidence="4">Alcohol dehydrogenase zinc-binding domain protein</fullName>
    </submittedName>
</protein>
<gene>
    <name evidence="4" type="ordered locus">Afer_0197</name>
</gene>
<accession>C7M268</accession>
<dbReference type="GO" id="GO:0070402">
    <property type="term" value="F:NADPH binding"/>
    <property type="evidence" value="ECO:0007669"/>
    <property type="project" value="TreeGrafter"/>
</dbReference>
<name>C7M268_ACIFD</name>
<evidence type="ECO:0000259" key="3">
    <source>
        <dbReference type="SMART" id="SM00829"/>
    </source>
</evidence>
<dbReference type="SUPFAM" id="SSF50129">
    <property type="entry name" value="GroES-like"/>
    <property type="match status" value="1"/>
</dbReference>
<dbReference type="SMART" id="SM00829">
    <property type="entry name" value="PKS_ER"/>
    <property type="match status" value="1"/>
</dbReference>
<evidence type="ECO:0000313" key="5">
    <source>
        <dbReference type="Proteomes" id="UP000000771"/>
    </source>
</evidence>
<dbReference type="Gene3D" id="3.40.50.720">
    <property type="entry name" value="NAD(P)-binding Rossmann-like Domain"/>
    <property type="match status" value="1"/>
</dbReference>
<dbReference type="InterPro" id="IPR020843">
    <property type="entry name" value="ER"/>
</dbReference>
<dbReference type="Gene3D" id="3.90.180.10">
    <property type="entry name" value="Medium-chain alcohol dehydrogenases, catalytic domain"/>
    <property type="match status" value="1"/>
</dbReference>
<organism evidence="4 5">
    <name type="scientific">Acidimicrobium ferrooxidans (strain DSM 10331 / JCM 15462 / NBRC 103882 / ICP)</name>
    <dbReference type="NCBI Taxonomy" id="525909"/>
    <lineage>
        <taxon>Bacteria</taxon>
        <taxon>Bacillati</taxon>
        <taxon>Actinomycetota</taxon>
        <taxon>Acidimicrobiia</taxon>
        <taxon>Acidimicrobiales</taxon>
        <taxon>Acidimicrobiaceae</taxon>
        <taxon>Acidimicrobium</taxon>
    </lineage>
</organism>
<dbReference type="InterPro" id="IPR011032">
    <property type="entry name" value="GroES-like_sf"/>
</dbReference>
<keyword evidence="2" id="KW-0560">Oxidoreductase</keyword>
<dbReference type="RefSeq" id="WP_015797671.1">
    <property type="nucleotide sequence ID" value="NC_013124.1"/>
</dbReference>